<dbReference type="EMBL" id="VDEP01000238">
    <property type="protein sequence ID" value="KAA1121524.1"/>
    <property type="molecule type" value="Genomic_DNA"/>
</dbReference>
<accession>A0A5B0R9N0</accession>
<evidence type="ECO:0000256" key="1">
    <source>
        <dbReference type="SAM" id="SignalP"/>
    </source>
</evidence>
<evidence type="ECO:0000313" key="3">
    <source>
        <dbReference type="Proteomes" id="UP000325313"/>
    </source>
</evidence>
<name>A0A5B0R9N0_PUCGR</name>
<proteinExistence type="predicted"/>
<evidence type="ECO:0000313" key="2">
    <source>
        <dbReference type="EMBL" id="KAA1121524.1"/>
    </source>
</evidence>
<dbReference type="AlphaFoldDB" id="A0A5B0R9N0"/>
<keyword evidence="1" id="KW-0732">Signal</keyword>
<sequence>MKSIVIPLINMILSGMVQSIHWIAVDNWKEGLGEDLRLSGEVISFHENSPRTPLYLEGYNSEVPLNVYHFSLNHNICIHNPIYGKPVEYFLLDCGARGPRHLKWIIQPDTTHEILHTKSLFIYIEKPTT</sequence>
<gene>
    <name evidence="2" type="ORF">PGTUg99_030717</name>
</gene>
<reference evidence="2 3" key="1">
    <citation type="submission" date="2019-05" db="EMBL/GenBank/DDBJ databases">
        <title>Emergence of the Ug99 lineage of the wheat stem rust pathogen through somatic hybridization.</title>
        <authorList>
            <person name="Li F."/>
            <person name="Upadhyaya N.M."/>
            <person name="Sperschneider J."/>
            <person name="Matny O."/>
            <person name="Nguyen-Phuc H."/>
            <person name="Mago R."/>
            <person name="Raley C."/>
            <person name="Miller M.E."/>
            <person name="Silverstein K.A.T."/>
            <person name="Henningsen E."/>
            <person name="Hirsch C.D."/>
            <person name="Visser B."/>
            <person name="Pretorius Z.A."/>
            <person name="Steffenson B.J."/>
            <person name="Schwessinger B."/>
            <person name="Dodds P.N."/>
            <person name="Figueroa M."/>
        </authorList>
    </citation>
    <scope>NUCLEOTIDE SEQUENCE [LARGE SCALE GENOMIC DNA]</scope>
    <source>
        <strain evidence="2 3">Ug99</strain>
    </source>
</reference>
<protein>
    <submittedName>
        <fullName evidence="2">Uncharacterized protein</fullName>
    </submittedName>
</protein>
<dbReference type="Proteomes" id="UP000325313">
    <property type="component" value="Unassembled WGS sequence"/>
</dbReference>
<organism evidence="2 3">
    <name type="scientific">Puccinia graminis f. sp. tritici</name>
    <dbReference type="NCBI Taxonomy" id="56615"/>
    <lineage>
        <taxon>Eukaryota</taxon>
        <taxon>Fungi</taxon>
        <taxon>Dikarya</taxon>
        <taxon>Basidiomycota</taxon>
        <taxon>Pucciniomycotina</taxon>
        <taxon>Pucciniomycetes</taxon>
        <taxon>Pucciniales</taxon>
        <taxon>Pucciniaceae</taxon>
        <taxon>Puccinia</taxon>
    </lineage>
</organism>
<feature type="signal peptide" evidence="1">
    <location>
        <begin position="1"/>
        <end position="19"/>
    </location>
</feature>
<feature type="chain" id="PRO_5023068026" evidence="1">
    <location>
        <begin position="20"/>
        <end position="129"/>
    </location>
</feature>
<comment type="caution">
    <text evidence="2">The sequence shown here is derived from an EMBL/GenBank/DDBJ whole genome shotgun (WGS) entry which is preliminary data.</text>
</comment>